<feature type="chain" id="PRO_5020535057" evidence="1">
    <location>
        <begin position="30"/>
        <end position="106"/>
    </location>
</feature>
<reference evidence="2 3" key="1">
    <citation type="submission" date="2019-03" db="EMBL/GenBank/DDBJ databases">
        <title>Genomic Encyclopedia of Archaeal and Bacterial Type Strains, Phase II (KMG-II): from individual species to whole genera.</title>
        <authorList>
            <person name="Goeker M."/>
        </authorList>
    </citation>
    <scope>NUCLEOTIDE SEQUENCE [LARGE SCALE GENOMIC DNA]</scope>
    <source>
        <strain evidence="2 3">DSM 28353</strain>
    </source>
</reference>
<accession>A0A4V3DE49</accession>
<gene>
    <name evidence="2" type="ORF">CLV99_1197</name>
</gene>
<keyword evidence="3" id="KW-1185">Reference proteome</keyword>
<sequence>MLKNIKNYAMALGALAIAFGSLTFMSFKAAETAKIEQEYPYRFYGILGEDGESFHWQSANPVGLTCDPAPTGACSILSNSPTTPAPNAMPAPGTYIVENGAGKLYQ</sequence>
<dbReference type="RefSeq" id="WP_133583515.1">
    <property type="nucleotide sequence ID" value="NZ_SNYV01000011.1"/>
</dbReference>
<dbReference type="AlphaFoldDB" id="A0A4V3DE49"/>
<feature type="signal peptide" evidence="1">
    <location>
        <begin position="1"/>
        <end position="29"/>
    </location>
</feature>
<evidence type="ECO:0000313" key="3">
    <source>
        <dbReference type="Proteomes" id="UP000295292"/>
    </source>
</evidence>
<organism evidence="2 3">
    <name type="scientific">Sphingobacterium yanglingense</name>
    <dbReference type="NCBI Taxonomy" id="1437280"/>
    <lineage>
        <taxon>Bacteria</taxon>
        <taxon>Pseudomonadati</taxon>
        <taxon>Bacteroidota</taxon>
        <taxon>Sphingobacteriia</taxon>
        <taxon>Sphingobacteriales</taxon>
        <taxon>Sphingobacteriaceae</taxon>
        <taxon>Sphingobacterium</taxon>
    </lineage>
</organism>
<keyword evidence="1" id="KW-0732">Signal</keyword>
<proteinExistence type="predicted"/>
<comment type="caution">
    <text evidence="2">The sequence shown here is derived from an EMBL/GenBank/DDBJ whole genome shotgun (WGS) entry which is preliminary data.</text>
</comment>
<dbReference type="EMBL" id="SNYV01000011">
    <property type="protein sequence ID" value="TDQ79749.1"/>
    <property type="molecule type" value="Genomic_DNA"/>
</dbReference>
<dbReference type="OrthoDB" id="9994972at2"/>
<name>A0A4V3DE49_9SPHI</name>
<dbReference type="Proteomes" id="UP000295292">
    <property type="component" value="Unassembled WGS sequence"/>
</dbReference>
<protein>
    <submittedName>
        <fullName evidence="2">Uncharacterized protein</fullName>
    </submittedName>
</protein>
<evidence type="ECO:0000256" key="1">
    <source>
        <dbReference type="SAM" id="SignalP"/>
    </source>
</evidence>
<evidence type="ECO:0000313" key="2">
    <source>
        <dbReference type="EMBL" id="TDQ79749.1"/>
    </source>
</evidence>